<accession>A0ABP8HR56</accession>
<evidence type="ECO:0000313" key="3">
    <source>
        <dbReference type="Proteomes" id="UP001501725"/>
    </source>
</evidence>
<gene>
    <name evidence="2" type="ORF">GCM10023184_43010</name>
</gene>
<feature type="region of interest" description="Disordered" evidence="1">
    <location>
        <begin position="1"/>
        <end position="28"/>
    </location>
</feature>
<dbReference type="InterPro" id="IPR015315">
    <property type="entry name" value="DUF1963"/>
</dbReference>
<dbReference type="PANTHER" id="PTHR36436:SF6">
    <property type="entry name" value="SLL5081 PROTEIN"/>
    <property type="match status" value="1"/>
</dbReference>
<evidence type="ECO:0000256" key="1">
    <source>
        <dbReference type="SAM" id="MobiDB-lite"/>
    </source>
</evidence>
<evidence type="ECO:0000313" key="2">
    <source>
        <dbReference type="EMBL" id="GAA4343053.1"/>
    </source>
</evidence>
<sequence>MNLWKKWFGPREPKNDPPAAPEDLSNEERAARALAQLEPFKRTAYLPRTEEVPPAFSEHSKFGGYPYLRDAADWPRCPHCGRHLQLFLQLDARRLPPMGGKGLIQLFYCTTNRPDGLHCEYDCNAYEPFSKSVVARRIDVGGPSAATEPDLDEVFPERRITGWTAADDYPHYEEHEALGLMIDDDDYEVLESEVEKGVPLAGDKLYGWPLWVQSEEYPYDRQTGKRMELLFQIDSEVNLPYMFGDSGIGHLTVSPDNDGELAFAWACH</sequence>
<comment type="caution">
    <text evidence="2">The sequence shown here is derived from an EMBL/GenBank/DDBJ whole genome shotgun (WGS) entry which is preliminary data.</text>
</comment>
<dbReference type="SUPFAM" id="SSF103032">
    <property type="entry name" value="Hypothetical protein YwqG"/>
    <property type="match status" value="1"/>
</dbReference>
<dbReference type="Proteomes" id="UP001501725">
    <property type="component" value="Unassembled WGS sequence"/>
</dbReference>
<organism evidence="2 3">
    <name type="scientific">Flaviaesturariibacter amylovorans</name>
    <dbReference type="NCBI Taxonomy" id="1084520"/>
    <lineage>
        <taxon>Bacteria</taxon>
        <taxon>Pseudomonadati</taxon>
        <taxon>Bacteroidota</taxon>
        <taxon>Chitinophagia</taxon>
        <taxon>Chitinophagales</taxon>
        <taxon>Chitinophagaceae</taxon>
        <taxon>Flaviaestuariibacter</taxon>
    </lineage>
</organism>
<protein>
    <submittedName>
        <fullName evidence="2">YwqG family protein</fullName>
    </submittedName>
</protein>
<dbReference type="EMBL" id="BAABGY010000016">
    <property type="protein sequence ID" value="GAA4343053.1"/>
    <property type="molecule type" value="Genomic_DNA"/>
</dbReference>
<dbReference type="Gene3D" id="2.30.320.10">
    <property type="entry name" value="YwqG-like"/>
    <property type="match status" value="1"/>
</dbReference>
<proteinExistence type="predicted"/>
<reference evidence="3" key="1">
    <citation type="journal article" date="2019" name="Int. J. Syst. Evol. Microbiol.">
        <title>The Global Catalogue of Microorganisms (GCM) 10K type strain sequencing project: providing services to taxonomists for standard genome sequencing and annotation.</title>
        <authorList>
            <consortium name="The Broad Institute Genomics Platform"/>
            <consortium name="The Broad Institute Genome Sequencing Center for Infectious Disease"/>
            <person name="Wu L."/>
            <person name="Ma J."/>
        </authorList>
    </citation>
    <scope>NUCLEOTIDE SEQUENCE [LARGE SCALE GENOMIC DNA]</scope>
    <source>
        <strain evidence="3">JCM 17919</strain>
    </source>
</reference>
<name>A0ABP8HR56_9BACT</name>
<dbReference type="PANTHER" id="PTHR36436">
    <property type="entry name" value="SLL5081 PROTEIN"/>
    <property type="match status" value="1"/>
</dbReference>
<dbReference type="RefSeq" id="WP_345258025.1">
    <property type="nucleotide sequence ID" value="NZ_BAABGY010000016.1"/>
</dbReference>
<dbReference type="InterPro" id="IPR035948">
    <property type="entry name" value="YwqG-like_sf"/>
</dbReference>
<dbReference type="Pfam" id="PF09234">
    <property type="entry name" value="DUF1963"/>
    <property type="match status" value="1"/>
</dbReference>
<keyword evidence="3" id="KW-1185">Reference proteome</keyword>